<sequence length="179" mass="19913">MNIRQIILLAFSVFLSTLSGCAPSPEPKPPLSTPIKFDKAGQKAFIDFWATPSDSSERNVLMLGVSFVGKNTDVDTDIFRDITPLVKIKVTRLSGAASDGIHLSYYSASSSDDEIATGTSTRWITAYGDYFAHHDYYLASIDRKNSGLFRAEIEVLQDNPAFNNLDFNFTVAYRLYYGK</sequence>
<dbReference type="Proteomes" id="UP000282438">
    <property type="component" value="Chromosome"/>
</dbReference>
<dbReference type="OrthoDB" id="271711at2"/>
<dbReference type="AlphaFoldDB" id="A0A3S8ZWU1"/>
<feature type="signal peptide" evidence="1">
    <location>
        <begin position="1"/>
        <end position="21"/>
    </location>
</feature>
<dbReference type="RefSeq" id="WP_125976115.1">
    <property type="nucleotide sequence ID" value="NZ_CP034433.1"/>
</dbReference>
<evidence type="ECO:0008006" key="4">
    <source>
        <dbReference type="Google" id="ProtNLM"/>
    </source>
</evidence>
<keyword evidence="1" id="KW-0732">Signal</keyword>
<accession>A0A3S8ZWU1</accession>
<name>A0A3S8ZWU1_9NEIS</name>
<proteinExistence type="predicted"/>
<evidence type="ECO:0000313" key="2">
    <source>
        <dbReference type="EMBL" id="AZN37987.1"/>
    </source>
</evidence>
<protein>
    <recommendedName>
        <fullName evidence="4">Lipoprotein</fullName>
    </recommendedName>
</protein>
<gene>
    <name evidence="2" type="ORF">EJO50_16845</name>
</gene>
<dbReference type="EMBL" id="CP034433">
    <property type="protein sequence ID" value="AZN37987.1"/>
    <property type="molecule type" value="Genomic_DNA"/>
</dbReference>
<dbReference type="KEGG" id="iod:EJO50_16845"/>
<evidence type="ECO:0000313" key="3">
    <source>
        <dbReference type="Proteomes" id="UP000282438"/>
    </source>
</evidence>
<feature type="chain" id="PRO_5018974955" description="Lipoprotein" evidence="1">
    <location>
        <begin position="22"/>
        <end position="179"/>
    </location>
</feature>
<reference evidence="2 3" key="1">
    <citation type="submission" date="2018-12" db="EMBL/GenBank/DDBJ databases">
        <title>Complete genome sequence of Iodobacter sp. H11R3.</title>
        <authorList>
            <person name="Bae J.-W."/>
        </authorList>
    </citation>
    <scope>NUCLEOTIDE SEQUENCE [LARGE SCALE GENOMIC DNA]</scope>
    <source>
        <strain evidence="2 3">H11R3</strain>
    </source>
</reference>
<evidence type="ECO:0000256" key="1">
    <source>
        <dbReference type="SAM" id="SignalP"/>
    </source>
</evidence>
<dbReference type="PROSITE" id="PS51257">
    <property type="entry name" value="PROKAR_LIPOPROTEIN"/>
    <property type="match status" value="1"/>
</dbReference>
<organism evidence="2 3">
    <name type="scientific">Iodobacter ciconiae</name>
    <dbReference type="NCBI Taxonomy" id="2496266"/>
    <lineage>
        <taxon>Bacteria</taxon>
        <taxon>Pseudomonadati</taxon>
        <taxon>Pseudomonadota</taxon>
        <taxon>Betaproteobacteria</taxon>
        <taxon>Neisseriales</taxon>
        <taxon>Chitinibacteraceae</taxon>
        <taxon>Iodobacter</taxon>
    </lineage>
</organism>
<keyword evidence="3" id="KW-1185">Reference proteome</keyword>